<feature type="binding site" evidence="7">
    <location>
        <position position="160"/>
    </location>
    <ligand>
        <name>dimethylallyl phosphate</name>
        <dbReference type="ChEBI" id="CHEBI:88052"/>
    </ligand>
</feature>
<dbReference type="NCBIfam" id="TIGR00421">
    <property type="entry name" value="ubiX_pad"/>
    <property type="match status" value="1"/>
</dbReference>
<dbReference type="SUPFAM" id="SSF52507">
    <property type="entry name" value="Homo-oligomeric flavin-containing Cys decarboxylases, HFCD"/>
    <property type="match status" value="1"/>
</dbReference>
<feature type="binding site" evidence="7">
    <location>
        <position position="44"/>
    </location>
    <ligand>
        <name>FMN</name>
        <dbReference type="ChEBI" id="CHEBI:58210"/>
    </ligand>
</feature>
<keyword evidence="3 7" id="KW-0288">FMN</keyword>
<dbReference type="FunFam" id="3.40.50.1950:FF:000001">
    <property type="entry name" value="Flavin prenyltransferase UbiX"/>
    <property type="match status" value="1"/>
</dbReference>
<protein>
    <recommendedName>
        <fullName evidence="7">Flavin prenyltransferase UbiX</fullName>
        <ecNumber evidence="7">2.5.1.129</ecNumber>
    </recommendedName>
</protein>
<evidence type="ECO:0000256" key="3">
    <source>
        <dbReference type="ARBA" id="ARBA00022643"/>
    </source>
</evidence>
<evidence type="ECO:0000313" key="10">
    <source>
        <dbReference type="Proteomes" id="UP000067461"/>
    </source>
</evidence>
<dbReference type="OrthoDB" id="9781577at2"/>
<dbReference type="EC" id="2.5.1.129" evidence="7"/>
<dbReference type="Pfam" id="PF02441">
    <property type="entry name" value="Flavoprotein"/>
    <property type="match status" value="1"/>
</dbReference>
<comment type="similarity">
    <text evidence="6 7">Belongs to the UbiX/PAD1 family.</text>
</comment>
<dbReference type="NCBIfam" id="NF004685">
    <property type="entry name" value="PRK06029.1"/>
    <property type="match status" value="1"/>
</dbReference>
<dbReference type="GO" id="GO:0106141">
    <property type="term" value="F:flavin prenyltransferase activity"/>
    <property type="evidence" value="ECO:0007669"/>
    <property type="project" value="UniProtKB-EC"/>
</dbReference>
<keyword evidence="10" id="KW-1185">Reference proteome</keyword>
<dbReference type="AlphaFoldDB" id="A0A060NGB0"/>
<feature type="binding site" evidence="7">
    <location>
        <begin position="17"/>
        <end position="19"/>
    </location>
    <ligand>
        <name>FMN</name>
        <dbReference type="ChEBI" id="CHEBI:58210"/>
    </ligand>
</feature>
<dbReference type="EMBL" id="AP014568">
    <property type="protein sequence ID" value="BAO79902.1"/>
    <property type="molecule type" value="Genomic_DNA"/>
</dbReference>
<accession>A0A060NGB0</accession>
<keyword evidence="2 7" id="KW-0285">Flavoprotein</keyword>
<dbReference type="InterPro" id="IPR036551">
    <property type="entry name" value="Flavin_trans-like"/>
</dbReference>
<reference evidence="9 10" key="1">
    <citation type="journal article" date="2014" name="Nat. Commun.">
        <title>Physiological and genomic features of highly alkaliphilic hydrogen-utilizing Betaproteobacteria from a continental serpentinizing site.</title>
        <authorList>
            <person name="Suzuki S."/>
            <person name="Kuenen J.G."/>
            <person name="Schipper K."/>
            <person name="van der Velde S."/>
            <person name="Ishii S."/>
            <person name="Wu A."/>
            <person name="Sorokin D.Y."/>
            <person name="Tenney A."/>
            <person name="Meng X.Y."/>
            <person name="Morrill P.L."/>
            <person name="Kamagata Y."/>
            <person name="Muyzer G."/>
            <person name="Nealson K.H."/>
        </authorList>
    </citation>
    <scope>NUCLEOTIDE SEQUENCE [LARGE SCALE GENOMIC DNA]</scope>
    <source>
        <strain evidence="9 10">A1</strain>
    </source>
</reference>
<keyword evidence="1 7" id="KW-0637">Prenyltransferase</keyword>
<evidence type="ECO:0000256" key="2">
    <source>
        <dbReference type="ARBA" id="ARBA00022630"/>
    </source>
</evidence>
<dbReference type="STRING" id="1458425.SRAA_0048"/>
<feature type="binding site" evidence="7">
    <location>
        <begin position="95"/>
        <end position="98"/>
    </location>
    <ligand>
        <name>FMN</name>
        <dbReference type="ChEBI" id="CHEBI:58210"/>
    </ligand>
</feature>
<sequence>MSAPEAPPRRVLLAITGASGAIYGWRLLQALHANAQVETHLIVSDAGWRTLRHELDLGPDALRPLAHHCHEVGDIGAAVASGSFRCHGMVVAPCSMRTLAAIALSLADNLIVRAADVMLKERRPLLLLARESPLHLGHLRHMVRLSEMGAVICPPLPAFYQHPRSIEELVDGSLERVLDLLDLAAPQARRWAGLAEGL</sequence>
<keyword evidence="4 7" id="KW-0808">Transferase</keyword>
<dbReference type="InterPro" id="IPR004507">
    <property type="entry name" value="UbiX-like"/>
</dbReference>
<dbReference type="KEGG" id="cbaa:SRAA_0048"/>
<dbReference type="HAMAP" id="MF_01984">
    <property type="entry name" value="ubiX_pad"/>
    <property type="match status" value="1"/>
</dbReference>
<dbReference type="RefSeq" id="WP_045530185.1">
    <property type="nucleotide sequence ID" value="NZ_AP014568.1"/>
</dbReference>
<dbReference type="PANTHER" id="PTHR43374">
    <property type="entry name" value="FLAVIN PRENYLTRANSFERASE"/>
    <property type="match status" value="1"/>
</dbReference>
<feature type="binding site" evidence="7">
    <location>
        <position position="130"/>
    </location>
    <ligand>
        <name>FMN</name>
        <dbReference type="ChEBI" id="CHEBI:58210"/>
    </ligand>
</feature>
<feature type="domain" description="Flavoprotein" evidence="8">
    <location>
        <begin position="10"/>
        <end position="172"/>
    </location>
</feature>
<organism evidence="9 10">
    <name type="scientific">Serpentinimonas raichei</name>
    <dbReference type="NCBI Taxonomy" id="1458425"/>
    <lineage>
        <taxon>Bacteria</taxon>
        <taxon>Pseudomonadati</taxon>
        <taxon>Pseudomonadota</taxon>
        <taxon>Betaproteobacteria</taxon>
        <taxon>Burkholderiales</taxon>
        <taxon>Comamonadaceae</taxon>
        <taxon>Serpentinimonas</taxon>
    </lineage>
</organism>
<proteinExistence type="inferred from homology"/>
<evidence type="ECO:0000256" key="4">
    <source>
        <dbReference type="ARBA" id="ARBA00022679"/>
    </source>
</evidence>
<feature type="binding site" evidence="7">
    <location>
        <position position="176"/>
    </location>
    <ligand>
        <name>dimethylallyl phosphate</name>
        <dbReference type="ChEBI" id="CHEBI:88052"/>
    </ligand>
</feature>
<evidence type="ECO:0000256" key="1">
    <source>
        <dbReference type="ARBA" id="ARBA00022602"/>
    </source>
</evidence>
<dbReference type="InterPro" id="IPR003382">
    <property type="entry name" value="Flavoprotein"/>
</dbReference>
<dbReference type="PANTHER" id="PTHR43374:SF1">
    <property type="entry name" value="FLAVIN PRENYLTRANSFERASE PAD1, MITOCHONDRIAL"/>
    <property type="match status" value="1"/>
</dbReference>
<name>A0A060NGB0_9BURK</name>
<evidence type="ECO:0000256" key="6">
    <source>
        <dbReference type="ARBA" id="ARBA00060793"/>
    </source>
</evidence>
<dbReference type="GO" id="GO:0016831">
    <property type="term" value="F:carboxy-lyase activity"/>
    <property type="evidence" value="ECO:0007669"/>
    <property type="project" value="TreeGrafter"/>
</dbReference>
<evidence type="ECO:0000256" key="5">
    <source>
        <dbReference type="ARBA" id="ARBA00050612"/>
    </source>
</evidence>
<comment type="catalytic activity">
    <reaction evidence="5 7">
        <text>dimethylallyl phosphate + FMNH2 = prenylated FMNH2 + phosphate</text>
        <dbReference type="Rhea" id="RHEA:37743"/>
        <dbReference type="ChEBI" id="CHEBI:43474"/>
        <dbReference type="ChEBI" id="CHEBI:57618"/>
        <dbReference type="ChEBI" id="CHEBI:87467"/>
        <dbReference type="ChEBI" id="CHEBI:88052"/>
        <dbReference type="EC" id="2.5.1.129"/>
    </reaction>
</comment>
<comment type="function">
    <text evidence="7">Flavin prenyltransferase that catalyzes the synthesis of the prenylated FMN cofactor (prenyl-FMN) for 4-hydroxy-3-polyprenylbenzoic acid decarboxylase UbiD. The prenyltransferase is metal-independent and links a dimethylallyl moiety from dimethylallyl monophosphate (DMAP) to the flavin N5 and C6 atoms of FMN.</text>
</comment>
<evidence type="ECO:0000313" key="9">
    <source>
        <dbReference type="EMBL" id="BAO79902.1"/>
    </source>
</evidence>
<comment type="caution">
    <text evidence="7">Lacks conserved residue(s) required for the propagation of feature annotation.</text>
</comment>
<evidence type="ECO:0000256" key="7">
    <source>
        <dbReference type="HAMAP-Rule" id="MF_01984"/>
    </source>
</evidence>
<evidence type="ECO:0000259" key="8">
    <source>
        <dbReference type="Pfam" id="PF02441"/>
    </source>
</evidence>
<dbReference type="Proteomes" id="UP000067461">
    <property type="component" value="Chromosome"/>
</dbReference>
<gene>
    <name evidence="7" type="primary">ubiX</name>
    <name evidence="9" type="ORF">SRAA_0048</name>
</gene>
<dbReference type="Gene3D" id="3.40.50.1950">
    <property type="entry name" value="Flavin prenyltransferase-like"/>
    <property type="match status" value="1"/>
</dbReference>
<dbReference type="HOGENOM" id="CLU_074522_0_1_4"/>